<comment type="catalytic activity">
    <reaction evidence="8">
        <text>L-threonyl-[protein] + ATP = O-phospho-L-threonyl-[protein] + ADP + H(+)</text>
        <dbReference type="Rhea" id="RHEA:46608"/>
        <dbReference type="Rhea" id="RHEA-COMP:11060"/>
        <dbReference type="Rhea" id="RHEA-COMP:11605"/>
        <dbReference type="ChEBI" id="CHEBI:15378"/>
        <dbReference type="ChEBI" id="CHEBI:30013"/>
        <dbReference type="ChEBI" id="CHEBI:30616"/>
        <dbReference type="ChEBI" id="CHEBI:61977"/>
        <dbReference type="ChEBI" id="CHEBI:456216"/>
        <dbReference type="EC" id="2.7.11.1"/>
    </reaction>
</comment>
<dbReference type="PANTHER" id="PTHR22984:SF11">
    <property type="entry name" value="AURORA KINASE-RELATED"/>
    <property type="match status" value="1"/>
</dbReference>
<evidence type="ECO:0000313" key="13">
    <source>
        <dbReference type="Proteomes" id="UP000824540"/>
    </source>
</evidence>
<comment type="caution">
    <text evidence="12">The sequence shown here is derived from an EMBL/GenBank/DDBJ whole genome shotgun (WGS) entry which is preliminary data.</text>
</comment>
<evidence type="ECO:0000256" key="4">
    <source>
        <dbReference type="ARBA" id="ARBA00022679"/>
    </source>
</evidence>
<keyword evidence="13" id="KW-1185">Reference proteome</keyword>
<feature type="region of interest" description="Disordered" evidence="10">
    <location>
        <begin position="521"/>
        <end position="541"/>
    </location>
</feature>
<evidence type="ECO:0000256" key="10">
    <source>
        <dbReference type="SAM" id="MobiDB-lite"/>
    </source>
</evidence>
<dbReference type="GO" id="GO:0007346">
    <property type="term" value="P:regulation of mitotic cell cycle"/>
    <property type="evidence" value="ECO:0007669"/>
    <property type="project" value="TreeGrafter"/>
</dbReference>
<evidence type="ECO:0000256" key="7">
    <source>
        <dbReference type="ARBA" id="ARBA00022840"/>
    </source>
</evidence>
<keyword evidence="5" id="KW-0547">Nucleotide-binding</keyword>
<dbReference type="GO" id="GO:0005737">
    <property type="term" value="C:cytoplasm"/>
    <property type="evidence" value="ECO:0007669"/>
    <property type="project" value="TreeGrafter"/>
</dbReference>
<feature type="compositionally biased region" description="Basic and acidic residues" evidence="10">
    <location>
        <begin position="129"/>
        <end position="143"/>
    </location>
</feature>
<gene>
    <name evidence="12" type="ORF">JZ751_003865</name>
</gene>
<dbReference type="GO" id="GO:0043066">
    <property type="term" value="P:negative regulation of apoptotic process"/>
    <property type="evidence" value="ECO:0007669"/>
    <property type="project" value="TreeGrafter"/>
</dbReference>
<evidence type="ECO:0000256" key="1">
    <source>
        <dbReference type="ARBA" id="ARBA00005505"/>
    </source>
</evidence>
<dbReference type="EC" id="2.7.11.1" evidence="2"/>
<proteinExistence type="inferred from homology"/>
<dbReference type="Proteomes" id="UP000824540">
    <property type="component" value="Unassembled WGS sequence"/>
</dbReference>
<evidence type="ECO:0000256" key="8">
    <source>
        <dbReference type="ARBA" id="ARBA00047899"/>
    </source>
</evidence>
<feature type="compositionally biased region" description="Basic and acidic residues" evidence="10">
    <location>
        <begin position="74"/>
        <end position="89"/>
    </location>
</feature>
<evidence type="ECO:0000256" key="3">
    <source>
        <dbReference type="ARBA" id="ARBA00022527"/>
    </source>
</evidence>
<dbReference type="InterPro" id="IPR000719">
    <property type="entry name" value="Prot_kinase_dom"/>
</dbReference>
<evidence type="ECO:0000256" key="6">
    <source>
        <dbReference type="ARBA" id="ARBA00022777"/>
    </source>
</evidence>
<dbReference type="PROSITE" id="PS50011">
    <property type="entry name" value="PROTEIN_KINASE_DOM"/>
    <property type="match status" value="1"/>
</dbReference>
<dbReference type="AlphaFoldDB" id="A0A8T2P6D4"/>
<evidence type="ECO:0000313" key="12">
    <source>
        <dbReference type="EMBL" id="KAG9347849.1"/>
    </source>
</evidence>
<dbReference type="Gene3D" id="3.30.200.20">
    <property type="entry name" value="Phosphorylase Kinase, domain 1"/>
    <property type="match status" value="1"/>
</dbReference>
<dbReference type="EMBL" id="JAFBMS010000012">
    <property type="protein sequence ID" value="KAG9347849.1"/>
    <property type="molecule type" value="Genomic_DNA"/>
</dbReference>
<dbReference type="InterPro" id="IPR051138">
    <property type="entry name" value="PIM_Ser/Thr_kinase"/>
</dbReference>
<dbReference type="GO" id="GO:0005524">
    <property type="term" value="F:ATP binding"/>
    <property type="evidence" value="ECO:0007669"/>
    <property type="project" value="UniProtKB-KW"/>
</dbReference>
<dbReference type="Gene3D" id="1.10.510.10">
    <property type="entry name" value="Transferase(Phosphotransferase) domain 1"/>
    <property type="match status" value="1"/>
</dbReference>
<dbReference type="InterPro" id="IPR011009">
    <property type="entry name" value="Kinase-like_dom_sf"/>
</dbReference>
<evidence type="ECO:0000256" key="2">
    <source>
        <dbReference type="ARBA" id="ARBA00012513"/>
    </source>
</evidence>
<dbReference type="SMART" id="SM00220">
    <property type="entry name" value="S_TKc"/>
    <property type="match status" value="1"/>
</dbReference>
<protein>
    <recommendedName>
        <fullName evidence="2">non-specific serine/threonine protein kinase</fullName>
        <ecNumber evidence="2">2.7.11.1</ecNumber>
    </recommendedName>
</protein>
<keyword evidence="3" id="KW-0723">Serine/threonine-protein kinase</keyword>
<reference evidence="12" key="1">
    <citation type="thesis" date="2021" institute="BYU ScholarsArchive" country="Provo, UT, USA">
        <title>Applications of and Algorithms for Genome Assembly and Genomic Analyses with an Emphasis on Marine Teleosts.</title>
        <authorList>
            <person name="Pickett B.D."/>
        </authorList>
    </citation>
    <scope>NUCLEOTIDE SEQUENCE</scope>
    <source>
        <strain evidence="12">HI-2016</strain>
    </source>
</reference>
<comment type="catalytic activity">
    <reaction evidence="9">
        <text>L-seryl-[protein] + ATP = O-phospho-L-seryl-[protein] + ADP + H(+)</text>
        <dbReference type="Rhea" id="RHEA:17989"/>
        <dbReference type="Rhea" id="RHEA-COMP:9863"/>
        <dbReference type="Rhea" id="RHEA-COMP:11604"/>
        <dbReference type="ChEBI" id="CHEBI:15378"/>
        <dbReference type="ChEBI" id="CHEBI:29999"/>
        <dbReference type="ChEBI" id="CHEBI:30616"/>
        <dbReference type="ChEBI" id="CHEBI:83421"/>
        <dbReference type="ChEBI" id="CHEBI:456216"/>
        <dbReference type="EC" id="2.7.11.1"/>
    </reaction>
</comment>
<feature type="domain" description="Protein kinase" evidence="11">
    <location>
        <begin position="248"/>
        <end position="541"/>
    </location>
</feature>
<dbReference type="Pfam" id="PF00069">
    <property type="entry name" value="Pkinase"/>
    <property type="match status" value="1"/>
</dbReference>
<name>A0A8T2P6D4_9TELE</name>
<accession>A0A8T2P6D4</accession>
<dbReference type="InterPro" id="IPR008271">
    <property type="entry name" value="Ser/Thr_kinase_AS"/>
</dbReference>
<dbReference type="PANTHER" id="PTHR22984">
    <property type="entry name" value="SERINE/THREONINE-PROTEIN KINASE PIM"/>
    <property type="match status" value="1"/>
</dbReference>
<comment type="similarity">
    <text evidence="1">Belongs to the protein kinase superfamily. CAMK Ser/Thr protein kinase family. PIM subfamily.</text>
</comment>
<keyword evidence="6" id="KW-0418">Kinase</keyword>
<evidence type="ECO:0000259" key="11">
    <source>
        <dbReference type="PROSITE" id="PS50011"/>
    </source>
</evidence>
<evidence type="ECO:0000256" key="9">
    <source>
        <dbReference type="ARBA" id="ARBA00048679"/>
    </source>
</evidence>
<dbReference type="GO" id="GO:0004674">
    <property type="term" value="F:protein serine/threonine kinase activity"/>
    <property type="evidence" value="ECO:0007669"/>
    <property type="project" value="UniProtKB-KW"/>
</dbReference>
<keyword evidence="4" id="KW-0808">Transferase</keyword>
<dbReference type="OrthoDB" id="9984829at2759"/>
<dbReference type="FunFam" id="3.30.200.20:FF:000246">
    <property type="entry name" value="Pim proto-oncogene, serine/threonine kinase,-related 152"/>
    <property type="match status" value="1"/>
</dbReference>
<sequence>MELTAILKGARYVTLKTKRTHIMQREMEIAPRRQRTLGRVGQTGRQDKQPRKAEKEGGWRQQQSCQRKGRKRAREMCGEKWSDTKEERGRLKRSRRRSDALGWKGGSSQSSDPTPGPPPSPAHGTRIPKKAEDKEISSIKEGKVSQTGQIGPEGTPPNKAGEDFEEQMQILQRKGRKEFSMPYVERGNDIKGKREQPNVKHMSRCDQEEVEDCKKNDLSHLSNHDQCPSPTSANDIRTLNTAGFFSLYSVGELLGEGGCGSVYAGTRREDGKQVAIKYVTANFSKKHLNIPGESQPLPLEVALLEMVCRPPACSHVIQLLDWFEEPDRVILVLELPSPCLDVSKFTKQLGGYMEESLAQVIMQQVVQATKHCRDRGVLHRDIKSKNLLIQTDDLHVKLIDFGCGDLLKEAPYKQFAGQSLKYPLLPAVVCLCWLLTSCPSVSGTRPFRPPEWVMDGEYHGRPATVWSLGVLLFALVCGVHPFRREEDIIAADLRFKEGLSMGEKHWGTFGPLVGMQKASHSKSYANGRSRNGSSQDSVHWD</sequence>
<feature type="region of interest" description="Disordered" evidence="10">
    <location>
        <begin position="24"/>
        <end position="162"/>
    </location>
</feature>
<dbReference type="PROSITE" id="PS00108">
    <property type="entry name" value="PROTEIN_KINASE_ST"/>
    <property type="match status" value="1"/>
</dbReference>
<feature type="compositionally biased region" description="Basic and acidic residues" evidence="10">
    <location>
        <begin position="45"/>
        <end position="58"/>
    </location>
</feature>
<organism evidence="12 13">
    <name type="scientific">Albula glossodonta</name>
    <name type="common">roundjaw bonefish</name>
    <dbReference type="NCBI Taxonomy" id="121402"/>
    <lineage>
        <taxon>Eukaryota</taxon>
        <taxon>Metazoa</taxon>
        <taxon>Chordata</taxon>
        <taxon>Craniata</taxon>
        <taxon>Vertebrata</taxon>
        <taxon>Euteleostomi</taxon>
        <taxon>Actinopterygii</taxon>
        <taxon>Neopterygii</taxon>
        <taxon>Teleostei</taxon>
        <taxon>Albuliformes</taxon>
        <taxon>Albulidae</taxon>
        <taxon>Albula</taxon>
    </lineage>
</organism>
<dbReference type="SUPFAM" id="SSF56112">
    <property type="entry name" value="Protein kinase-like (PK-like)"/>
    <property type="match status" value="1"/>
</dbReference>
<keyword evidence="7" id="KW-0067">ATP-binding</keyword>
<evidence type="ECO:0000256" key="5">
    <source>
        <dbReference type="ARBA" id="ARBA00022741"/>
    </source>
</evidence>